<keyword evidence="19" id="KW-0378">Hydrolase</keyword>
<keyword evidence="3 17" id="KW-0479">Metal-binding</keyword>
<evidence type="ECO:0000256" key="13">
    <source>
        <dbReference type="ARBA" id="ARBA00023204"/>
    </source>
</evidence>
<feature type="binding site" evidence="17">
    <location>
        <begin position="636"/>
        <end position="643"/>
    </location>
    <ligand>
        <name>ATP</name>
        <dbReference type="ChEBI" id="CHEBI:30616"/>
    </ligand>
</feature>
<dbReference type="Pfam" id="PF17755">
    <property type="entry name" value="UvrA_DNA-bind"/>
    <property type="match status" value="1"/>
</dbReference>
<dbReference type="GO" id="GO:0009432">
    <property type="term" value="P:SOS response"/>
    <property type="evidence" value="ECO:0007669"/>
    <property type="project" value="UniProtKB-UniRule"/>
</dbReference>
<dbReference type="GO" id="GO:0016887">
    <property type="term" value="F:ATP hydrolysis activity"/>
    <property type="evidence" value="ECO:0007669"/>
    <property type="project" value="InterPro"/>
</dbReference>
<dbReference type="InterPro" id="IPR027417">
    <property type="entry name" value="P-loop_NTPase"/>
</dbReference>
<evidence type="ECO:0000256" key="14">
    <source>
        <dbReference type="ARBA" id="ARBA00038000"/>
    </source>
</evidence>
<dbReference type="Gene3D" id="1.20.1580.10">
    <property type="entry name" value="ABC transporter ATPase like domain"/>
    <property type="match status" value="2"/>
</dbReference>
<keyword evidence="17" id="KW-0742">SOS response</keyword>
<dbReference type="CDD" id="cd03271">
    <property type="entry name" value="ABC_UvrA_II"/>
    <property type="match status" value="1"/>
</dbReference>
<name>A0AAX3BGB4_9SPIR</name>
<dbReference type="Gene3D" id="3.40.50.300">
    <property type="entry name" value="P-loop containing nucleotide triphosphate hydrolases"/>
    <property type="match status" value="2"/>
</dbReference>
<dbReference type="KEGG" id="taqu:KDW03_08250"/>
<reference evidence="19" key="1">
    <citation type="submission" date="2021-04" db="EMBL/GenBank/DDBJ databases">
        <authorList>
            <person name="Postec A."/>
        </authorList>
    </citation>
    <scope>NUCLEOTIDE SEQUENCE</scope>
    <source>
        <strain evidence="19">F1F22</strain>
    </source>
</reference>
<dbReference type="InterPro" id="IPR041552">
    <property type="entry name" value="UvrA_DNA-bd"/>
</dbReference>
<feature type="binding site" evidence="17">
    <location>
        <begin position="31"/>
        <end position="38"/>
    </location>
    <ligand>
        <name>ATP</name>
        <dbReference type="ChEBI" id="CHEBI:30616"/>
    </ligand>
</feature>
<dbReference type="NCBIfam" id="TIGR00630">
    <property type="entry name" value="uvra"/>
    <property type="match status" value="1"/>
</dbReference>
<keyword evidence="10 17" id="KW-0067">ATP-binding</keyword>
<comment type="function">
    <text evidence="17">The UvrABC repair system catalyzes the recognition and processing of DNA lesions. UvrA is an ATPase and a DNA-binding protein. A damage recognition complex composed of 2 UvrA and 2 UvrB subunits scans DNA for abnormalities. When the presence of a lesion has been verified by UvrB, the UvrA molecules dissociate.</text>
</comment>
<accession>A0AAX3BGB4</accession>
<dbReference type="HAMAP" id="MF_00205">
    <property type="entry name" value="UvrA"/>
    <property type="match status" value="1"/>
</dbReference>
<keyword evidence="8 17" id="KW-0863">Zinc-finger</keyword>
<evidence type="ECO:0000256" key="9">
    <source>
        <dbReference type="ARBA" id="ARBA00022833"/>
    </source>
</evidence>
<evidence type="ECO:0000256" key="7">
    <source>
        <dbReference type="ARBA" id="ARBA00022769"/>
    </source>
</evidence>
<keyword evidence="9 17" id="KW-0862">Zinc</keyword>
<evidence type="ECO:0000256" key="16">
    <source>
        <dbReference type="ARBA" id="ARBA00042156"/>
    </source>
</evidence>
<keyword evidence="6 17" id="KW-0227">DNA damage</keyword>
<feature type="domain" description="ABC transporter" evidence="18">
    <location>
        <begin position="601"/>
        <end position="932"/>
    </location>
</feature>
<evidence type="ECO:0000256" key="11">
    <source>
        <dbReference type="ARBA" id="ARBA00022881"/>
    </source>
</evidence>
<keyword evidence="11 17" id="KW-0267">Excision nuclease</keyword>
<dbReference type="GO" id="GO:0005524">
    <property type="term" value="F:ATP binding"/>
    <property type="evidence" value="ECO:0007669"/>
    <property type="project" value="UniProtKB-UniRule"/>
</dbReference>
<evidence type="ECO:0000256" key="15">
    <source>
        <dbReference type="ARBA" id="ARBA00039316"/>
    </source>
</evidence>
<dbReference type="PROSITE" id="PS50893">
    <property type="entry name" value="ABC_TRANSPORTER_2"/>
    <property type="match status" value="1"/>
</dbReference>
<evidence type="ECO:0000256" key="12">
    <source>
        <dbReference type="ARBA" id="ARBA00023125"/>
    </source>
</evidence>
<keyword evidence="7 17" id="KW-0228">DNA excision</keyword>
<evidence type="ECO:0000256" key="17">
    <source>
        <dbReference type="HAMAP-Rule" id="MF_00205"/>
    </source>
</evidence>
<keyword evidence="2 17" id="KW-0963">Cytoplasm</keyword>
<dbReference type="NCBIfam" id="NF001503">
    <property type="entry name" value="PRK00349.1"/>
    <property type="match status" value="1"/>
</dbReference>
<dbReference type="Proteomes" id="UP001056539">
    <property type="component" value="Chromosome"/>
</dbReference>
<comment type="similarity">
    <text evidence="14 17">Belongs to the ABC transporter superfamily. UvrA family.</text>
</comment>
<keyword evidence="20" id="KW-1185">Reference proteome</keyword>
<evidence type="ECO:0000313" key="20">
    <source>
        <dbReference type="Proteomes" id="UP001056539"/>
    </source>
</evidence>
<evidence type="ECO:0000256" key="8">
    <source>
        <dbReference type="ARBA" id="ARBA00022771"/>
    </source>
</evidence>
<evidence type="ECO:0000259" key="18">
    <source>
        <dbReference type="PROSITE" id="PS50893"/>
    </source>
</evidence>
<dbReference type="GO" id="GO:0009380">
    <property type="term" value="C:excinuclease repair complex"/>
    <property type="evidence" value="ECO:0007669"/>
    <property type="project" value="InterPro"/>
</dbReference>
<dbReference type="InterPro" id="IPR004602">
    <property type="entry name" value="UvrA"/>
</dbReference>
<dbReference type="PANTHER" id="PTHR43152">
    <property type="entry name" value="UVRABC SYSTEM PROTEIN A"/>
    <property type="match status" value="1"/>
</dbReference>
<proteinExistence type="inferred from homology"/>
<protein>
    <recommendedName>
        <fullName evidence="15 17">UvrABC system protein A</fullName>
        <shortName evidence="17">UvrA protein</shortName>
    </recommendedName>
    <alternativeName>
        <fullName evidence="16 17">Excinuclease ABC subunit A</fullName>
    </alternativeName>
</protein>
<dbReference type="GO" id="GO:0005737">
    <property type="term" value="C:cytoplasm"/>
    <property type="evidence" value="ECO:0007669"/>
    <property type="project" value="UniProtKB-SubCell"/>
</dbReference>
<evidence type="ECO:0000256" key="3">
    <source>
        <dbReference type="ARBA" id="ARBA00022723"/>
    </source>
</evidence>
<comment type="subunit">
    <text evidence="17">Forms a heterotetramer with UvrB during the search for lesions.</text>
</comment>
<dbReference type="GO" id="GO:0009381">
    <property type="term" value="F:excinuclease ABC activity"/>
    <property type="evidence" value="ECO:0007669"/>
    <property type="project" value="UniProtKB-UniRule"/>
</dbReference>
<dbReference type="InterPro" id="IPR013815">
    <property type="entry name" value="ATP_grasp_subdomain_1"/>
</dbReference>
<dbReference type="InterPro" id="IPR017871">
    <property type="entry name" value="ABC_transporter-like_CS"/>
</dbReference>
<dbReference type="GO" id="GO:0003677">
    <property type="term" value="F:DNA binding"/>
    <property type="evidence" value="ECO:0007669"/>
    <property type="project" value="UniProtKB-UniRule"/>
</dbReference>
<evidence type="ECO:0000256" key="5">
    <source>
        <dbReference type="ARBA" id="ARBA00022741"/>
    </source>
</evidence>
<evidence type="ECO:0000256" key="4">
    <source>
        <dbReference type="ARBA" id="ARBA00022737"/>
    </source>
</evidence>
<dbReference type="InterPro" id="IPR003439">
    <property type="entry name" value="ABC_transporter-like_ATP-bd"/>
</dbReference>
<dbReference type="SUPFAM" id="SSF52540">
    <property type="entry name" value="P-loop containing nucleoside triphosphate hydrolases"/>
    <property type="match status" value="2"/>
</dbReference>
<comment type="subcellular location">
    <subcellularLocation>
        <location evidence="1 17">Cytoplasm</location>
    </subcellularLocation>
</comment>
<dbReference type="AlphaFoldDB" id="A0AAX3BGB4"/>
<dbReference type="Gene3D" id="1.10.8.280">
    <property type="entry name" value="ABC transporter ATPase domain-like"/>
    <property type="match status" value="1"/>
</dbReference>
<dbReference type="FunFam" id="1.20.1580.10:FF:000002">
    <property type="entry name" value="UvrABC system protein A"/>
    <property type="match status" value="1"/>
</dbReference>
<evidence type="ECO:0000313" key="19">
    <source>
        <dbReference type="EMBL" id="URA11383.1"/>
    </source>
</evidence>
<dbReference type="GO" id="GO:0008270">
    <property type="term" value="F:zinc ion binding"/>
    <property type="evidence" value="ECO:0007669"/>
    <property type="project" value="UniProtKB-UniRule"/>
</dbReference>
<feature type="zinc finger region" description="C4-type" evidence="17">
    <location>
        <begin position="251"/>
        <end position="278"/>
    </location>
</feature>
<feature type="zinc finger region" description="C4-type" evidence="17">
    <location>
        <begin position="735"/>
        <end position="761"/>
    </location>
</feature>
<dbReference type="PROSITE" id="PS00211">
    <property type="entry name" value="ABC_TRANSPORTER_1"/>
    <property type="match status" value="1"/>
</dbReference>
<keyword evidence="4 17" id="KW-0677">Repeat</keyword>
<dbReference type="GO" id="GO:0006289">
    <property type="term" value="P:nucleotide-excision repair"/>
    <property type="evidence" value="ECO:0007669"/>
    <property type="project" value="UniProtKB-UniRule"/>
</dbReference>
<keyword evidence="13 17" id="KW-0234">DNA repair</keyword>
<dbReference type="Pfam" id="PF17760">
    <property type="entry name" value="UvrA_inter"/>
    <property type="match status" value="1"/>
</dbReference>
<organism evidence="19 20">
    <name type="scientific">Thermospira aquatica</name>
    <dbReference type="NCBI Taxonomy" id="2828656"/>
    <lineage>
        <taxon>Bacteria</taxon>
        <taxon>Pseudomonadati</taxon>
        <taxon>Spirochaetota</taxon>
        <taxon>Spirochaetia</taxon>
        <taxon>Brevinematales</taxon>
        <taxon>Thermospiraceae</taxon>
        <taxon>Thermospira</taxon>
    </lineage>
</organism>
<evidence type="ECO:0000256" key="6">
    <source>
        <dbReference type="ARBA" id="ARBA00022763"/>
    </source>
</evidence>
<gene>
    <name evidence="17 19" type="primary">uvrA</name>
    <name evidence="19" type="ORF">KDW03_08250</name>
</gene>
<reference evidence="19" key="2">
    <citation type="submission" date="2022-06" db="EMBL/GenBank/DDBJ databases">
        <title>Thermospira aquatica gen. nov., sp. nov.</title>
        <authorList>
            <person name="Ben Ali Gam Z."/>
            <person name="Labat M."/>
        </authorList>
    </citation>
    <scope>NUCLEOTIDE SEQUENCE</scope>
    <source>
        <strain evidence="19">F1F22</strain>
    </source>
</reference>
<evidence type="ECO:0000256" key="10">
    <source>
        <dbReference type="ARBA" id="ARBA00022840"/>
    </source>
</evidence>
<evidence type="ECO:0000256" key="2">
    <source>
        <dbReference type="ARBA" id="ARBA00022490"/>
    </source>
</evidence>
<keyword evidence="12 17" id="KW-0238">DNA-binding</keyword>
<evidence type="ECO:0000256" key="1">
    <source>
        <dbReference type="ARBA" id="ARBA00004496"/>
    </source>
</evidence>
<dbReference type="PANTHER" id="PTHR43152:SF3">
    <property type="entry name" value="UVRABC SYSTEM PROTEIN A"/>
    <property type="match status" value="1"/>
</dbReference>
<sequence length="945" mass="105482">MDKIIVKGAQEHNLKNIDVEIPRDKLVVITGVSGSGKSSLAFDTIYAEGERRYLESLSTYARQFLGEMKKPKVESIEGLSPAISIQQQSVHANPRSIVGTVTEIYDYFRLLWGTIGTPTCPECGKELTATTVDEIVNGILGMPEGEKIMILSPVVQGKKGTHQELFEELKSEGFVRVRVNGEVKMLDEPIDLDKNRKHNIDIVIDRAIVSSEKRTRIADSVELALKKSGGLVIILSVESGNEKLFSENFYCPVHQVSFGKIEPRMFSFNAPYGACPECSGLGEKMEFDPELLVISTRSLADGAIKTHPPTQQTWWSMWEALAQKYHFDLYTPFQELPEHVRQIILYGDEGEVEFHYRSSRMDVRSTSVYEGVIPNLKRRYFETTSPEMREWFESYMKSIPCPLCGGKRLRKESLAVKVAGHSIMDVTEMTIAKAWEFFQRLPEKLTPHQLMIVERVLKEIDKRLSFLVDVGVDYLSLDRKVSTLSGGEFQRTRLATQIGSGLMGVLYVLDEPTIGLHSRDTDKLIRTLEKLRDTGNTVIVVEHDEEMIARADWVIDIGPGAGIYGGEVIAEGAPAHIRRHPTSLTGQYLSGRKCVPVREKPREGNGNFITVKGAREHNLKNITVSFPLGKFVVVTGVSGSGKSTLVNDILFKALDKKLNGSREEPGDHDEVIGLAHIDKVIDIDQSPIGRTPRSNPATYTGVFTLIRDLFAALPESRMRGYAPGRFSFNVKGGRCEACQGDGVKRIEMHFLPDVYVPCEVCQGKRYNRETLQVLYKGKSIADVLDMTVDEAFEFFEAIPPLKRKLGILRDVGLGYIHLGQPATTLSGGEAQRIKLSKELSRVSTGRTLYILDEPTVGLHFDDVRKLLEVLQTLVDRGNTVVVIEHNMDVIKVADWIIDLGPEGGSGGGEVVFEGTPEEIQMCSASYTGRYLKKYLEDMKRCVDGE</sequence>
<dbReference type="InterPro" id="IPR041102">
    <property type="entry name" value="UvrA_inter"/>
</dbReference>
<keyword evidence="5 17" id="KW-0547">Nucleotide-binding</keyword>
<dbReference type="Gene3D" id="3.30.1490.20">
    <property type="entry name" value="ATP-grasp fold, A domain"/>
    <property type="match status" value="1"/>
</dbReference>
<dbReference type="EMBL" id="CP073355">
    <property type="protein sequence ID" value="URA11383.1"/>
    <property type="molecule type" value="Genomic_DNA"/>
</dbReference>